<sequence length="115" mass="13368">HNEILRRAPHLVPVLAGPWFFDRKTEVPEGKQPFFEIPVFNYHRGYLSVNYSDNYYHLSQRHPEVPRLTPQHHEALALFNELAASPQLSLRTVLQPGDVQLVSNHTCLHYRGAFK</sequence>
<dbReference type="AlphaFoldDB" id="A0AAD3HIN3"/>
<dbReference type="SUPFAM" id="SSF51197">
    <property type="entry name" value="Clavaminate synthase-like"/>
    <property type="match status" value="1"/>
</dbReference>
<feature type="non-terminal residue" evidence="3">
    <location>
        <position position="115"/>
    </location>
</feature>
<feature type="domain" description="TauD/TfdA-like" evidence="2">
    <location>
        <begin position="18"/>
        <end position="114"/>
    </location>
</feature>
<dbReference type="InterPro" id="IPR042098">
    <property type="entry name" value="TauD-like_sf"/>
</dbReference>
<reference evidence="3 4" key="1">
    <citation type="journal article" date="2021" name="Sci. Rep.">
        <title>Genome sequencing of the multicellular alga Astrephomene provides insights into convergent evolution of germ-soma differentiation.</title>
        <authorList>
            <person name="Yamashita S."/>
            <person name="Yamamoto K."/>
            <person name="Matsuzaki R."/>
            <person name="Suzuki S."/>
            <person name="Yamaguchi H."/>
            <person name="Hirooka S."/>
            <person name="Minakuchi Y."/>
            <person name="Miyagishima S."/>
            <person name="Kawachi M."/>
            <person name="Toyoda A."/>
            <person name="Nozaki H."/>
        </authorList>
    </citation>
    <scope>NUCLEOTIDE SEQUENCE [LARGE SCALE GENOMIC DNA]</scope>
    <source>
        <strain evidence="3 4">NIES-4017</strain>
    </source>
</reference>
<organism evidence="3 4">
    <name type="scientific">Astrephomene gubernaculifera</name>
    <dbReference type="NCBI Taxonomy" id="47775"/>
    <lineage>
        <taxon>Eukaryota</taxon>
        <taxon>Viridiplantae</taxon>
        <taxon>Chlorophyta</taxon>
        <taxon>core chlorophytes</taxon>
        <taxon>Chlorophyceae</taxon>
        <taxon>CS clade</taxon>
        <taxon>Chlamydomonadales</taxon>
        <taxon>Astrephomenaceae</taxon>
        <taxon>Astrephomene</taxon>
    </lineage>
</organism>
<keyword evidence="1" id="KW-0560">Oxidoreductase</keyword>
<gene>
    <name evidence="3" type="ORF">Agub_g2873</name>
</gene>
<feature type="non-terminal residue" evidence="3">
    <location>
        <position position="1"/>
    </location>
</feature>
<evidence type="ECO:0000259" key="2">
    <source>
        <dbReference type="Pfam" id="PF02668"/>
    </source>
</evidence>
<dbReference type="GO" id="GO:0016491">
    <property type="term" value="F:oxidoreductase activity"/>
    <property type="evidence" value="ECO:0007669"/>
    <property type="project" value="UniProtKB-KW"/>
</dbReference>
<dbReference type="Proteomes" id="UP001054857">
    <property type="component" value="Unassembled WGS sequence"/>
</dbReference>
<dbReference type="Gene3D" id="3.60.130.10">
    <property type="entry name" value="Clavaminate synthase-like"/>
    <property type="match status" value="1"/>
</dbReference>
<protein>
    <recommendedName>
        <fullName evidence="2">TauD/TfdA-like domain-containing protein</fullName>
    </recommendedName>
</protein>
<evidence type="ECO:0000313" key="3">
    <source>
        <dbReference type="EMBL" id="GFR42078.1"/>
    </source>
</evidence>
<evidence type="ECO:0000256" key="1">
    <source>
        <dbReference type="ARBA" id="ARBA00023002"/>
    </source>
</evidence>
<name>A0AAD3HIN3_9CHLO</name>
<accession>A0AAD3HIN3</accession>
<proteinExistence type="predicted"/>
<dbReference type="InterPro" id="IPR003819">
    <property type="entry name" value="TauD/TfdA-like"/>
</dbReference>
<evidence type="ECO:0000313" key="4">
    <source>
        <dbReference type="Proteomes" id="UP001054857"/>
    </source>
</evidence>
<dbReference type="Pfam" id="PF02668">
    <property type="entry name" value="TauD"/>
    <property type="match status" value="1"/>
</dbReference>
<comment type="caution">
    <text evidence="3">The sequence shown here is derived from an EMBL/GenBank/DDBJ whole genome shotgun (WGS) entry which is preliminary data.</text>
</comment>
<keyword evidence="4" id="KW-1185">Reference proteome</keyword>
<dbReference type="EMBL" id="BMAR01000002">
    <property type="protein sequence ID" value="GFR42078.1"/>
    <property type="molecule type" value="Genomic_DNA"/>
</dbReference>